<reference evidence="2 3" key="1">
    <citation type="submission" date="2016-07" db="EMBL/GenBank/DDBJ databases">
        <title>Multiple horizontal gene transfer events from other fungi enriched the ability of initially mycotrophic Trichoderma (Ascomycota) to feed on dead plant biomass.</title>
        <authorList>
            <consortium name="DOE Joint Genome Institute"/>
            <person name="Aerts A."/>
            <person name="Atanasova L."/>
            <person name="Chenthamara K."/>
            <person name="Zhang J."/>
            <person name="Grujic M."/>
            <person name="Henrissat B."/>
            <person name="Kuo A."/>
            <person name="Salamov A."/>
            <person name="Lipzen A."/>
            <person name="Labutti K."/>
            <person name="Barry K."/>
            <person name="Miao Y."/>
            <person name="Rahimi M.J."/>
            <person name="Shen Q."/>
            <person name="Grigoriev I.V."/>
            <person name="Kubicek C.P."/>
            <person name="Druzhinina I.S."/>
        </authorList>
    </citation>
    <scope>NUCLEOTIDE SEQUENCE [LARGE SCALE GENOMIC DNA]</scope>
    <source>
        <strain evidence="2 3">CBS 226.95</strain>
    </source>
</reference>
<keyword evidence="1" id="KW-0175">Coiled coil</keyword>
<evidence type="ECO:0000313" key="2">
    <source>
        <dbReference type="EMBL" id="PTB57721.1"/>
    </source>
</evidence>
<evidence type="ECO:0000256" key="1">
    <source>
        <dbReference type="SAM" id="Coils"/>
    </source>
</evidence>
<dbReference type="RefSeq" id="XP_024777398.1">
    <property type="nucleotide sequence ID" value="XM_024913999.1"/>
</dbReference>
<protein>
    <recommendedName>
        <fullName evidence="4">HNH nuclease domain-containing protein</fullName>
    </recommendedName>
</protein>
<organism evidence="2 3">
    <name type="scientific">Trichoderma harzianum CBS 226.95</name>
    <dbReference type="NCBI Taxonomy" id="983964"/>
    <lineage>
        <taxon>Eukaryota</taxon>
        <taxon>Fungi</taxon>
        <taxon>Dikarya</taxon>
        <taxon>Ascomycota</taxon>
        <taxon>Pezizomycotina</taxon>
        <taxon>Sordariomycetes</taxon>
        <taxon>Hypocreomycetidae</taxon>
        <taxon>Hypocreales</taxon>
        <taxon>Hypocreaceae</taxon>
        <taxon>Trichoderma</taxon>
    </lineage>
</organism>
<dbReference type="STRING" id="983964.A0A2T4AKV9"/>
<evidence type="ECO:0000313" key="3">
    <source>
        <dbReference type="Proteomes" id="UP000241690"/>
    </source>
</evidence>
<accession>A0A2T4AKV9</accession>
<keyword evidence="3" id="KW-1185">Reference proteome</keyword>
<name>A0A2T4AKV9_TRIHA</name>
<sequence length="418" mass="48592">MEELTDKTSWRSKWSLIDAMWESESDPESFEQPYDSAPDALLNRLTRVRMILGALDKQIKDLSSKIKDLTENKSKDEGDRALRLETHFRSEYAGATLGIEFAKKKQDEVLLERQLAWRERNSGVISQIQLEERYSALNRRYSSAGGDLWRSSNKKLHLENPTAITSMQLDSDQSTALKIPELLLPLYKTSDNLGDRRKPSNWISDVVEYYSANWEYHGKTVTEYVSIAWCHASGTWYRYDQRVARIVPFLMAANKLEELIFGSVSESVQHPANALLLSGGLRALLENYKLVIVPTDNSETPIKRWRTHLLFPSWKDYCCGNDENSKKIYLKDIDGKELTFLGERRPSPRFLYFHFIMALIRLKDCGSDGWQQIWARYYQQRPFPQASNYMRRAMIKALATYFEVADMKVVELDQRPRV</sequence>
<evidence type="ECO:0008006" key="4">
    <source>
        <dbReference type="Google" id="ProtNLM"/>
    </source>
</evidence>
<dbReference type="GeneID" id="36622564"/>
<dbReference type="EMBL" id="KZ679677">
    <property type="protein sequence ID" value="PTB57721.1"/>
    <property type="molecule type" value="Genomic_DNA"/>
</dbReference>
<dbReference type="Proteomes" id="UP000241690">
    <property type="component" value="Unassembled WGS sequence"/>
</dbReference>
<feature type="coiled-coil region" evidence="1">
    <location>
        <begin position="52"/>
        <end position="79"/>
    </location>
</feature>
<dbReference type="AlphaFoldDB" id="A0A2T4AKV9"/>
<proteinExistence type="predicted"/>
<gene>
    <name evidence="2" type="ORF">M431DRAFT_2794</name>
</gene>